<dbReference type="PANTHER" id="PTHR13246">
    <property type="entry name" value="ENDO BETA N-ACETYLGLUCOSAMINIDASE"/>
    <property type="match status" value="1"/>
</dbReference>
<dbReference type="AlphaFoldDB" id="A0A0L0H9S4"/>
<evidence type="ECO:0000313" key="3">
    <source>
        <dbReference type="Proteomes" id="UP000053201"/>
    </source>
</evidence>
<proteinExistence type="predicted"/>
<dbReference type="GO" id="GO:0033925">
    <property type="term" value="F:mannosyl-glycoprotein endo-beta-N-acetylglucosaminidase activity"/>
    <property type="evidence" value="ECO:0007669"/>
    <property type="project" value="UniProtKB-EC"/>
</dbReference>
<dbReference type="Proteomes" id="UP000053201">
    <property type="component" value="Unassembled WGS sequence"/>
</dbReference>
<evidence type="ECO:0000313" key="2">
    <source>
        <dbReference type="EMBL" id="KNC97649.1"/>
    </source>
</evidence>
<dbReference type="Gene3D" id="3.20.20.80">
    <property type="entry name" value="Glycosidases"/>
    <property type="match status" value="1"/>
</dbReference>
<sequence>MSFSQCADSHLPITRPFTSLAALAEWSPGTDDFNVATIKLRPRPCKSDERLERVIVCHDMGGGYKDDCYVQGKEGDGAYTIQYWQFVDIFIYFSHWRVTIPPPGWTNAAHRNGIQVLGTFITEWDEGVQENYRLVFGPDWEKGSEGTFNPYFADKLVQVAKYYGFDGWFFNIESPMDKPDDAHVMIEFLEYITRKMPEVLPGSLVIWYDSLTTEGKIDWQDRVTDLNKPFFNVTDGIFTNYTWKPTYPDSSALVAGNRKRAVYTGIDVWGRNTFGGGRFNVHKALRVICRAETSCAIFAPGWCWEGFDRVGWEERERKFWCDSSVVVPDLPEGYVDENDMGCVADYIRKVSCPGQDWFYTDFDRGYGSKYWVDGLLVSTASWINHSRQTIPPSYRANSVYPIALNLRSRTIGQHLNPATSATWDVFGDLAYTGGSSVCMQILGDANSQTDDDCIPAWMFRLYKLGIEVRRDMRIEAVCLGPGMGIWIRTDDGHVKVMMSDDEEGWRTIRVDCHLFGSSKWIVEMGIVVLACPSSPSYASTVFSSSSFSCDWSFKPATKLGTSTLSAEFHLGSMRIYTPCPIPDLEGAPEITFESPTPTADGTFITSIWMPDASVDRWEVYVDNKWIGCAFVNMYRSVHFETCRVGVAVKGYDGVGRLIASRTGLFSGALPQDGI</sequence>
<dbReference type="OrthoDB" id="284473at2759"/>
<dbReference type="InterPro" id="IPR005201">
    <property type="entry name" value="TIM_ENGase"/>
</dbReference>
<dbReference type="Pfam" id="PF03644">
    <property type="entry name" value="Glyco_hydro_85"/>
    <property type="match status" value="1"/>
</dbReference>
<dbReference type="STRING" id="645134.A0A0L0H9S4"/>
<feature type="domain" description="Cytosolic endo-beta-N-acetylglucosaminidase TIM barrel" evidence="1">
    <location>
        <begin position="65"/>
        <end position="369"/>
    </location>
</feature>
<dbReference type="GO" id="GO:0005829">
    <property type="term" value="C:cytosol"/>
    <property type="evidence" value="ECO:0007669"/>
    <property type="project" value="UniProtKB-SubCell"/>
</dbReference>
<organism evidence="2 3">
    <name type="scientific">Spizellomyces punctatus (strain DAOM BR117)</name>
    <dbReference type="NCBI Taxonomy" id="645134"/>
    <lineage>
        <taxon>Eukaryota</taxon>
        <taxon>Fungi</taxon>
        <taxon>Fungi incertae sedis</taxon>
        <taxon>Chytridiomycota</taxon>
        <taxon>Chytridiomycota incertae sedis</taxon>
        <taxon>Chytridiomycetes</taxon>
        <taxon>Spizellomycetales</taxon>
        <taxon>Spizellomycetaceae</taxon>
        <taxon>Spizellomyces</taxon>
    </lineage>
</organism>
<dbReference type="Gene3D" id="2.60.120.260">
    <property type="entry name" value="Galactose-binding domain-like"/>
    <property type="match status" value="1"/>
</dbReference>
<protein>
    <recommendedName>
        <fullName evidence="1">Cytosolic endo-beta-N-acetylglucosaminidase TIM barrel domain-containing protein</fullName>
    </recommendedName>
</protein>
<dbReference type="VEuPathDB" id="FungiDB:SPPG_07118"/>
<accession>A0A0L0H9S4</accession>
<dbReference type="eggNOG" id="KOG2331">
    <property type="taxonomic scope" value="Eukaryota"/>
</dbReference>
<gene>
    <name evidence="2" type="ORF">SPPG_07118</name>
</gene>
<dbReference type="PANTHER" id="PTHR13246:SF1">
    <property type="entry name" value="CYTOSOLIC ENDO-BETA-N-ACETYLGLUCOSAMINIDASE"/>
    <property type="match status" value="1"/>
</dbReference>
<dbReference type="InParanoid" id="A0A0L0H9S4"/>
<keyword evidence="3" id="KW-1185">Reference proteome</keyword>
<dbReference type="OMA" id="GMEIHWY"/>
<dbReference type="CDD" id="cd06547">
    <property type="entry name" value="GH85_ENGase"/>
    <property type="match status" value="1"/>
</dbReference>
<dbReference type="EMBL" id="KQ257463">
    <property type="protein sequence ID" value="KNC97649.1"/>
    <property type="molecule type" value="Genomic_DNA"/>
</dbReference>
<name>A0A0L0H9S4_SPIPD</name>
<dbReference type="RefSeq" id="XP_016605689.1">
    <property type="nucleotide sequence ID" value="XM_016755295.1"/>
</dbReference>
<evidence type="ECO:0000259" key="1">
    <source>
        <dbReference type="Pfam" id="PF03644"/>
    </source>
</evidence>
<reference evidence="2 3" key="1">
    <citation type="submission" date="2009-08" db="EMBL/GenBank/DDBJ databases">
        <title>The Genome Sequence of Spizellomyces punctatus strain DAOM BR117.</title>
        <authorList>
            <consortium name="The Broad Institute Genome Sequencing Platform"/>
            <person name="Russ C."/>
            <person name="Cuomo C."/>
            <person name="Shea T."/>
            <person name="Young S.K."/>
            <person name="Zeng Q."/>
            <person name="Koehrsen M."/>
            <person name="Haas B."/>
            <person name="Borodovsky M."/>
            <person name="Guigo R."/>
            <person name="Alvarado L."/>
            <person name="Berlin A."/>
            <person name="Bochicchio J."/>
            <person name="Borenstein D."/>
            <person name="Chapman S."/>
            <person name="Chen Z."/>
            <person name="Engels R."/>
            <person name="Freedman E."/>
            <person name="Gellesch M."/>
            <person name="Goldberg J."/>
            <person name="Griggs A."/>
            <person name="Gujja S."/>
            <person name="Heiman D."/>
            <person name="Hepburn T."/>
            <person name="Howarth C."/>
            <person name="Jen D."/>
            <person name="Larson L."/>
            <person name="Lewis B."/>
            <person name="Mehta T."/>
            <person name="Park D."/>
            <person name="Pearson M."/>
            <person name="Roberts A."/>
            <person name="Saif S."/>
            <person name="Shenoy N."/>
            <person name="Sisk P."/>
            <person name="Stolte C."/>
            <person name="Sykes S."/>
            <person name="Thomson T."/>
            <person name="Walk T."/>
            <person name="White J."/>
            <person name="Yandava C."/>
            <person name="Burger G."/>
            <person name="Gray M.W."/>
            <person name="Holland P.W.H."/>
            <person name="King N."/>
            <person name="Lang F.B.F."/>
            <person name="Roger A.J."/>
            <person name="Ruiz-Trillo I."/>
            <person name="Lander E."/>
            <person name="Nusbaum C."/>
        </authorList>
    </citation>
    <scope>NUCLEOTIDE SEQUENCE [LARGE SCALE GENOMIC DNA]</scope>
    <source>
        <strain evidence="2 3">DAOM BR117</strain>
    </source>
</reference>
<dbReference type="InterPro" id="IPR032979">
    <property type="entry name" value="ENGase"/>
</dbReference>
<dbReference type="GeneID" id="27690361"/>